<feature type="transmembrane region" description="Helical" evidence="10">
    <location>
        <begin position="302"/>
        <end position="323"/>
    </location>
</feature>
<evidence type="ECO:0000256" key="6">
    <source>
        <dbReference type="ARBA" id="ARBA00023136"/>
    </source>
</evidence>
<feature type="transmembrane region" description="Helical" evidence="10">
    <location>
        <begin position="230"/>
        <end position="253"/>
    </location>
</feature>
<feature type="transmembrane region" description="Helical" evidence="10">
    <location>
        <begin position="529"/>
        <end position="551"/>
    </location>
</feature>
<feature type="transmembrane region" description="Helical" evidence="10">
    <location>
        <begin position="417"/>
        <end position="437"/>
    </location>
</feature>
<reference evidence="11 12" key="1">
    <citation type="submission" date="2024-02" db="EMBL/GenBank/DDBJ databases">
        <authorList>
            <consortium name="ELIXIR-Norway"/>
            <consortium name="Elixir Norway"/>
        </authorList>
    </citation>
    <scope>NUCLEOTIDE SEQUENCE [LARGE SCALE GENOMIC DNA]</scope>
</reference>
<evidence type="ECO:0000256" key="7">
    <source>
        <dbReference type="ARBA" id="ARBA00024041"/>
    </source>
</evidence>
<dbReference type="Pfam" id="PF13520">
    <property type="entry name" value="AA_permease_2"/>
    <property type="match status" value="1"/>
</dbReference>
<keyword evidence="6 10" id="KW-0472">Membrane</keyword>
<comment type="similarity">
    <text evidence="7">Belongs to the amino acid-polyamine-organocation (APC) superfamily. Polyamine:cation symporter (PHS) (TC 2.A.3.12) family.</text>
</comment>
<dbReference type="InterPro" id="IPR002293">
    <property type="entry name" value="AA/rel_permease1"/>
</dbReference>
<feature type="transmembrane region" description="Helical" evidence="10">
    <location>
        <begin position="163"/>
        <end position="182"/>
    </location>
</feature>
<keyword evidence="12" id="KW-1185">Reference proteome</keyword>
<keyword evidence="2" id="KW-0813">Transport</keyword>
<dbReference type="EMBL" id="OZ019893">
    <property type="protein sequence ID" value="CAK9190837.1"/>
    <property type="molecule type" value="Genomic_DNA"/>
</dbReference>
<keyword evidence="5 10" id="KW-1133">Transmembrane helix</keyword>
<feature type="transmembrane region" description="Helical" evidence="10">
    <location>
        <begin position="466"/>
        <end position="491"/>
    </location>
</feature>
<proteinExistence type="inferred from homology"/>
<gene>
    <name evidence="11" type="ORF">CSSPTR1EN2_LOCUS1090</name>
</gene>
<evidence type="ECO:0000313" key="11">
    <source>
        <dbReference type="EMBL" id="CAK9190837.1"/>
    </source>
</evidence>
<accession>A0ABP0TA83</accession>
<keyword evidence="8" id="KW-0175">Coiled coil</keyword>
<feature type="region of interest" description="Disordered" evidence="9">
    <location>
        <begin position="112"/>
        <end position="137"/>
    </location>
</feature>
<evidence type="ECO:0000256" key="3">
    <source>
        <dbReference type="ARBA" id="ARBA00022475"/>
    </source>
</evidence>
<protein>
    <recommendedName>
        <fullName evidence="13">Amino acid permease</fullName>
    </recommendedName>
</protein>
<comment type="subcellular location">
    <subcellularLocation>
        <location evidence="1">Cell membrane</location>
        <topology evidence="1">Multi-pass membrane protein</topology>
    </subcellularLocation>
</comment>
<dbReference type="Proteomes" id="UP001497512">
    <property type="component" value="Chromosome 1"/>
</dbReference>
<feature type="coiled-coil region" evidence="8">
    <location>
        <begin position="583"/>
        <end position="610"/>
    </location>
</feature>
<organism evidence="11 12">
    <name type="scientific">Sphagnum troendelagicum</name>
    <dbReference type="NCBI Taxonomy" id="128251"/>
    <lineage>
        <taxon>Eukaryota</taxon>
        <taxon>Viridiplantae</taxon>
        <taxon>Streptophyta</taxon>
        <taxon>Embryophyta</taxon>
        <taxon>Bryophyta</taxon>
        <taxon>Sphagnophytina</taxon>
        <taxon>Sphagnopsida</taxon>
        <taxon>Sphagnales</taxon>
        <taxon>Sphagnaceae</taxon>
        <taxon>Sphagnum</taxon>
    </lineage>
</organism>
<evidence type="ECO:0000256" key="4">
    <source>
        <dbReference type="ARBA" id="ARBA00022692"/>
    </source>
</evidence>
<evidence type="ECO:0000256" key="10">
    <source>
        <dbReference type="SAM" id="Phobius"/>
    </source>
</evidence>
<evidence type="ECO:0000256" key="8">
    <source>
        <dbReference type="SAM" id="Coils"/>
    </source>
</evidence>
<keyword evidence="4 10" id="KW-0812">Transmembrane</keyword>
<evidence type="ECO:0000313" key="12">
    <source>
        <dbReference type="Proteomes" id="UP001497512"/>
    </source>
</evidence>
<dbReference type="InterPro" id="IPR044566">
    <property type="entry name" value="RMV1-like"/>
</dbReference>
<evidence type="ECO:0000256" key="5">
    <source>
        <dbReference type="ARBA" id="ARBA00022989"/>
    </source>
</evidence>
<feature type="transmembrane region" description="Helical" evidence="10">
    <location>
        <begin position="377"/>
        <end position="397"/>
    </location>
</feature>
<evidence type="ECO:0000256" key="9">
    <source>
        <dbReference type="SAM" id="MobiDB-lite"/>
    </source>
</evidence>
<evidence type="ECO:0000256" key="2">
    <source>
        <dbReference type="ARBA" id="ARBA00022448"/>
    </source>
</evidence>
<dbReference type="Gene3D" id="1.20.1740.10">
    <property type="entry name" value="Amino acid/polyamine transporter I"/>
    <property type="match status" value="1"/>
</dbReference>
<evidence type="ECO:0000256" key="1">
    <source>
        <dbReference type="ARBA" id="ARBA00004651"/>
    </source>
</evidence>
<feature type="transmembrane region" description="Helical" evidence="10">
    <location>
        <begin position="274"/>
        <end position="296"/>
    </location>
</feature>
<dbReference type="PANTHER" id="PTHR45826:SF25">
    <property type="entry name" value="AMINO ACID PERMEASE-LIKE PROTEIN"/>
    <property type="match status" value="1"/>
</dbReference>
<feature type="compositionally biased region" description="Low complexity" evidence="9">
    <location>
        <begin position="112"/>
        <end position="129"/>
    </location>
</feature>
<keyword evidence="3" id="KW-1003">Cell membrane</keyword>
<evidence type="ECO:0008006" key="13">
    <source>
        <dbReference type="Google" id="ProtNLM"/>
    </source>
</evidence>
<sequence length="626" mass="69675">MMKHVWNDVTTKVSNMYEQVGPSWVRFEALRNAHEQDGRDQTNGNVAHGHDASTYLPWTMKDVWGHVTTKISSLYERARPSSKGFVLLRNGHEEDGLIEDLREKSNQIVTHSSGSDLELSSSQGQQLNSIKEDEGTSSNGLQYKGIYGSKVEDSNHLLSTKQLVGITFFVVAGGPFGFEAILQTWGPKLMVVGLFMFPMLWSVPLAMLTAEMSCMIPESGGHVLWVYRAFGPFWAFVNSCFAFACAVLDNAMYPALFVDYLSTLIYEGKNAISYGWSVVLKVLLILVVTALNILGVNIVGSASIMLASMVLAPFAIMCLMGIFRMNFKWIKSPIPNGFNWGKFISVLVWNTSGFDAAGTCASEVRNPGESYPRAMRISVMLIMAMYGLPALIGFSVIPDPSKWKIGNYMMIAKTIGGHFLEGLVGFSAALSALGLLLTRLCTNSRIIYGMAQVEMMPHIFTKLHHVYATPWVAILGTSLCTLLLCFFNFYNFVEADIMFYGLSTLLKFSSLVQLRFTEPDVFRPYQVPLGNITLLIVIWVPLLMCIMMIYFASDHSHGIGLIGATLVVLGYISKELFAQHGLEEAIQQRMQQVQQNLDKMQNRINVKIAKEQQGPLEQLSETISHD</sequence>
<feature type="transmembrane region" description="Helical" evidence="10">
    <location>
        <begin position="189"/>
        <end position="210"/>
    </location>
</feature>
<dbReference type="PANTHER" id="PTHR45826">
    <property type="entry name" value="POLYAMINE TRANSPORTER PUT1"/>
    <property type="match status" value="1"/>
</dbReference>
<name>A0ABP0TA83_9BRYO</name>
<feature type="transmembrane region" description="Helical" evidence="10">
    <location>
        <begin position="557"/>
        <end position="573"/>
    </location>
</feature>